<protein>
    <submittedName>
        <fullName evidence="1">Uncharacterized protein</fullName>
    </submittedName>
</protein>
<organism evidence="1 2">
    <name type="scientific">Rhizopogon vinicolor AM-OR11-026</name>
    <dbReference type="NCBI Taxonomy" id="1314800"/>
    <lineage>
        <taxon>Eukaryota</taxon>
        <taxon>Fungi</taxon>
        <taxon>Dikarya</taxon>
        <taxon>Basidiomycota</taxon>
        <taxon>Agaricomycotina</taxon>
        <taxon>Agaricomycetes</taxon>
        <taxon>Agaricomycetidae</taxon>
        <taxon>Boletales</taxon>
        <taxon>Suillineae</taxon>
        <taxon>Rhizopogonaceae</taxon>
        <taxon>Rhizopogon</taxon>
    </lineage>
</organism>
<dbReference type="EMBL" id="KV448310">
    <property type="protein sequence ID" value="OAX38161.1"/>
    <property type="molecule type" value="Genomic_DNA"/>
</dbReference>
<dbReference type="AlphaFoldDB" id="A0A1B7N025"/>
<evidence type="ECO:0000313" key="2">
    <source>
        <dbReference type="Proteomes" id="UP000092154"/>
    </source>
</evidence>
<accession>A0A1B7N025</accession>
<evidence type="ECO:0000313" key="1">
    <source>
        <dbReference type="EMBL" id="OAX38161.1"/>
    </source>
</evidence>
<keyword evidence="2" id="KW-1185">Reference proteome</keyword>
<dbReference type="OrthoDB" id="2745718at2759"/>
<reference evidence="1 2" key="1">
    <citation type="submission" date="2016-06" db="EMBL/GenBank/DDBJ databases">
        <title>Comparative genomics of the ectomycorrhizal sister species Rhizopogon vinicolor and Rhizopogon vesiculosus (Basidiomycota: Boletales) reveals a divergence of the mating type B locus.</title>
        <authorList>
            <consortium name="DOE Joint Genome Institute"/>
            <person name="Mujic A.B."/>
            <person name="Kuo A."/>
            <person name="Tritt A."/>
            <person name="Lipzen A."/>
            <person name="Chen C."/>
            <person name="Johnson J."/>
            <person name="Sharma A."/>
            <person name="Barry K."/>
            <person name="Grigoriev I.V."/>
            <person name="Spatafora J.W."/>
        </authorList>
    </citation>
    <scope>NUCLEOTIDE SEQUENCE [LARGE SCALE GENOMIC DNA]</scope>
    <source>
        <strain evidence="1 2">AM-OR11-026</strain>
    </source>
</reference>
<proteinExistence type="predicted"/>
<name>A0A1B7N025_9AGAM</name>
<gene>
    <name evidence="1" type="ORF">K503DRAFT_180208</name>
</gene>
<sequence>MQTSDPKHRIICLSMTPPSTITSSSLVFIIPTNIFFNFDSVAEPIMWKNWGSSNVRVFRYQFPCNVGVSGNRVSLLFPDSEVVTLPDHFPTEYRLCMMDFSPLAVERRQGLGRVVKEPSTVQITELGQSVMISLRYVEVVSDKRISYQSGLSKPEIWVDSDRIIWLNDVGFSQFTSTSDIHILSRIGSSRSLRYRGSLYY</sequence>
<dbReference type="InParanoid" id="A0A1B7N025"/>
<dbReference type="Proteomes" id="UP000092154">
    <property type="component" value="Unassembled WGS sequence"/>
</dbReference>